<feature type="coiled-coil region" evidence="1">
    <location>
        <begin position="1"/>
        <end position="28"/>
    </location>
</feature>
<dbReference type="RefSeq" id="WP_072851914.1">
    <property type="nucleotide sequence ID" value="NZ_FRAH01000043.1"/>
</dbReference>
<keyword evidence="3" id="KW-1185">Reference proteome</keyword>
<dbReference type="InterPro" id="IPR043752">
    <property type="entry name" value="DUF5697"/>
</dbReference>
<gene>
    <name evidence="2" type="ORF">SAMN02745138_02288</name>
</gene>
<organism evidence="2 3">
    <name type="scientific">Anaerotignum lactatifermentans DSM 14214</name>
    <dbReference type="NCBI Taxonomy" id="1121323"/>
    <lineage>
        <taxon>Bacteria</taxon>
        <taxon>Bacillati</taxon>
        <taxon>Bacillota</taxon>
        <taxon>Clostridia</taxon>
        <taxon>Lachnospirales</taxon>
        <taxon>Anaerotignaceae</taxon>
        <taxon>Anaerotignum</taxon>
    </lineage>
</organism>
<reference evidence="2 3" key="1">
    <citation type="submission" date="2016-11" db="EMBL/GenBank/DDBJ databases">
        <authorList>
            <person name="Jaros S."/>
            <person name="Januszkiewicz K."/>
            <person name="Wedrychowicz H."/>
        </authorList>
    </citation>
    <scope>NUCLEOTIDE SEQUENCE [LARGE SCALE GENOMIC DNA]</scope>
    <source>
        <strain evidence="2 3">DSM 14214</strain>
    </source>
</reference>
<evidence type="ECO:0000313" key="2">
    <source>
        <dbReference type="EMBL" id="SHK75235.1"/>
    </source>
</evidence>
<protein>
    <submittedName>
        <fullName evidence="2">Uncharacterized protein</fullName>
    </submittedName>
</protein>
<evidence type="ECO:0000313" key="3">
    <source>
        <dbReference type="Proteomes" id="UP000183975"/>
    </source>
</evidence>
<sequence length="174" mass="20138">MIAVKENRQSLEQKIVELVSEYQALKIEQVEKYFGLPSETMAKAFRKLVKKGRISLDQEAGIIRAAKDIREDMKLIRSFWLVLDFLDDCDYHGAAHFPLMLEMYRSGSVYSVFYCMEGDELVICRSIQPLQQSICFQPIVLLEDQAQIEKMSELNAVFCTVEEHGEVAYFTYES</sequence>
<accession>A0A1M6V1J0</accession>
<name>A0A1M6V1J0_9FIRM</name>
<proteinExistence type="predicted"/>
<dbReference type="Proteomes" id="UP000183975">
    <property type="component" value="Unassembled WGS sequence"/>
</dbReference>
<dbReference type="Pfam" id="PF18954">
    <property type="entry name" value="DUF5697"/>
    <property type="match status" value="1"/>
</dbReference>
<dbReference type="EMBL" id="FRAH01000043">
    <property type="protein sequence ID" value="SHK75235.1"/>
    <property type="molecule type" value="Genomic_DNA"/>
</dbReference>
<dbReference type="OrthoDB" id="1908366at2"/>
<keyword evidence="1" id="KW-0175">Coiled coil</keyword>
<evidence type="ECO:0000256" key="1">
    <source>
        <dbReference type="SAM" id="Coils"/>
    </source>
</evidence>
<dbReference type="AlphaFoldDB" id="A0A1M6V1J0"/>